<reference evidence="1 2" key="1">
    <citation type="submission" date="2021-01" db="EMBL/GenBank/DDBJ databases">
        <title>Tumebacillus sp. strain ITR2 16S ribosomal RNA gene Genome sequencing and assembly.</title>
        <authorList>
            <person name="Kang M."/>
        </authorList>
    </citation>
    <scope>NUCLEOTIDE SEQUENCE [LARGE SCALE GENOMIC DNA]</scope>
    <source>
        <strain evidence="1 2">ITR2</strain>
    </source>
</reference>
<accession>A0ABS1J985</accession>
<keyword evidence="2" id="KW-1185">Reference proteome</keyword>
<dbReference type="EMBL" id="JAEQNB010000001">
    <property type="protein sequence ID" value="MBL0386203.1"/>
    <property type="molecule type" value="Genomic_DNA"/>
</dbReference>
<name>A0ABS1J985_9BACL</name>
<comment type="caution">
    <text evidence="1">The sequence shown here is derived from an EMBL/GenBank/DDBJ whole genome shotgun (WGS) entry which is preliminary data.</text>
</comment>
<organism evidence="1 2">
    <name type="scientific">Tumebacillus amylolyticus</name>
    <dbReference type="NCBI Taxonomy" id="2801339"/>
    <lineage>
        <taxon>Bacteria</taxon>
        <taxon>Bacillati</taxon>
        <taxon>Bacillota</taxon>
        <taxon>Bacilli</taxon>
        <taxon>Bacillales</taxon>
        <taxon>Alicyclobacillaceae</taxon>
        <taxon>Tumebacillus</taxon>
    </lineage>
</organism>
<proteinExistence type="predicted"/>
<gene>
    <name evidence="1" type="ORF">JJB07_06000</name>
</gene>
<evidence type="ECO:0008006" key="3">
    <source>
        <dbReference type="Google" id="ProtNLM"/>
    </source>
</evidence>
<dbReference type="RefSeq" id="WP_201632185.1">
    <property type="nucleotide sequence ID" value="NZ_JAEQNB010000001.1"/>
</dbReference>
<evidence type="ECO:0000313" key="2">
    <source>
        <dbReference type="Proteomes" id="UP000602284"/>
    </source>
</evidence>
<dbReference type="Proteomes" id="UP000602284">
    <property type="component" value="Unassembled WGS sequence"/>
</dbReference>
<evidence type="ECO:0000313" key="1">
    <source>
        <dbReference type="EMBL" id="MBL0386203.1"/>
    </source>
</evidence>
<sequence length="75" mass="9030">MLQRGDTRRQFIISTHDATFYELMLKKFRFLRVGVIEYEGYSEKGPLTYRDLREPLSPDIDLQDILWTEQQAYRA</sequence>
<protein>
    <recommendedName>
        <fullName evidence="3">ATPase AAA-type core domain-containing protein</fullName>
    </recommendedName>
</protein>